<dbReference type="PANTHER" id="PTHR10528:SF6">
    <property type="entry name" value="AF4_FMR2 FAMILY MEMBER 1"/>
    <property type="match status" value="1"/>
</dbReference>
<dbReference type="AlphaFoldDB" id="A0AAD9DP29"/>
<keyword evidence="4" id="KW-0539">Nucleus</keyword>
<dbReference type="GO" id="GO:0010468">
    <property type="term" value="P:regulation of gene expression"/>
    <property type="evidence" value="ECO:0007669"/>
    <property type="project" value="InterPro"/>
</dbReference>
<comment type="subcellular location">
    <subcellularLocation>
        <location evidence="1">Nucleus</location>
    </subcellularLocation>
</comment>
<keyword evidence="3" id="KW-0597">Phosphoprotein</keyword>
<evidence type="ECO:0000313" key="7">
    <source>
        <dbReference type="EMBL" id="KAK1787459.1"/>
    </source>
</evidence>
<feature type="region of interest" description="Disordered" evidence="5">
    <location>
        <begin position="1"/>
        <end position="118"/>
    </location>
</feature>
<evidence type="ECO:0000259" key="6">
    <source>
        <dbReference type="Pfam" id="PF18876"/>
    </source>
</evidence>
<feature type="domain" description="AF4/FMR2 C-terminal homology" evidence="6">
    <location>
        <begin position="114"/>
        <end position="190"/>
    </location>
</feature>
<protein>
    <recommendedName>
        <fullName evidence="6">AF4/FMR2 C-terminal homology domain-containing protein</fullName>
    </recommendedName>
</protein>
<keyword evidence="8" id="KW-1185">Reference proteome</keyword>
<dbReference type="EMBL" id="JAROKS010000023">
    <property type="protein sequence ID" value="KAK1787459.1"/>
    <property type="molecule type" value="Genomic_DNA"/>
</dbReference>
<organism evidence="7 8">
    <name type="scientific">Electrophorus voltai</name>
    <dbReference type="NCBI Taxonomy" id="2609070"/>
    <lineage>
        <taxon>Eukaryota</taxon>
        <taxon>Metazoa</taxon>
        <taxon>Chordata</taxon>
        <taxon>Craniata</taxon>
        <taxon>Vertebrata</taxon>
        <taxon>Euteleostomi</taxon>
        <taxon>Actinopterygii</taxon>
        <taxon>Neopterygii</taxon>
        <taxon>Teleostei</taxon>
        <taxon>Ostariophysi</taxon>
        <taxon>Gymnotiformes</taxon>
        <taxon>Gymnotoidei</taxon>
        <taxon>Gymnotidae</taxon>
        <taxon>Electrophorus</taxon>
    </lineage>
</organism>
<evidence type="ECO:0000256" key="4">
    <source>
        <dbReference type="ARBA" id="ARBA00023242"/>
    </source>
</evidence>
<dbReference type="Pfam" id="PF18876">
    <property type="entry name" value="AFF4_CHD"/>
    <property type="match status" value="2"/>
</dbReference>
<dbReference type="GO" id="GO:0032783">
    <property type="term" value="C:super elongation complex"/>
    <property type="evidence" value="ECO:0007669"/>
    <property type="project" value="TreeGrafter"/>
</dbReference>
<evidence type="ECO:0000256" key="5">
    <source>
        <dbReference type="SAM" id="MobiDB-lite"/>
    </source>
</evidence>
<name>A0AAD9DP29_9TELE</name>
<comment type="similarity">
    <text evidence="2">Belongs to the AF4 family.</text>
</comment>
<dbReference type="Proteomes" id="UP001239994">
    <property type="component" value="Unassembled WGS sequence"/>
</dbReference>
<evidence type="ECO:0000256" key="1">
    <source>
        <dbReference type="ARBA" id="ARBA00004123"/>
    </source>
</evidence>
<proteinExistence type="inferred from homology"/>
<sequence length="345" mass="37309">MSPPPPHGRSLKTTTEERLKKGKSSKKAPAPAPHPPGSSQGRRRRPEEEEEGGQPGGKHRRKGGGKPEQHSKSHKKTMKRNAPAPEPTASWVTPAAQNDASAPGPTASGVAPATERPLLQFDDKQYSVDYHMKEAKKLKHKADATLDKMGKAFSYLDAAMSFVESGIAMETDPQTPKSAYTMFSETVDLISMRCQSLLQMAMFRCKRDSALKYMRMLTDHFKNSKTVHAPSPCISKSMGTPSPMSPTPSPASSASSSAASNPGGSSTVAIPQVVQQMACSYVNITALFLSAHDTWEQADELARKGSGLLHELDRALGQLSLTSSMAALVRYTRQGLHWLRLDASV</sequence>
<evidence type="ECO:0000256" key="3">
    <source>
        <dbReference type="ARBA" id="ARBA00022553"/>
    </source>
</evidence>
<accession>A0AAD9DP29</accession>
<gene>
    <name evidence="7" type="ORF">P4O66_002935</name>
</gene>
<evidence type="ECO:0000313" key="8">
    <source>
        <dbReference type="Proteomes" id="UP001239994"/>
    </source>
</evidence>
<feature type="compositionally biased region" description="Low complexity" evidence="5">
    <location>
        <begin position="250"/>
        <end position="265"/>
    </location>
</feature>
<feature type="region of interest" description="Disordered" evidence="5">
    <location>
        <begin position="225"/>
        <end position="265"/>
    </location>
</feature>
<dbReference type="PANTHER" id="PTHR10528">
    <property type="entry name" value="AF4/FMR2 FAMILY MEMBER"/>
    <property type="match status" value="1"/>
</dbReference>
<comment type="caution">
    <text evidence="7">The sequence shown here is derived from an EMBL/GenBank/DDBJ whole genome shotgun (WGS) entry which is preliminary data.</text>
</comment>
<dbReference type="InterPro" id="IPR043640">
    <property type="entry name" value="AF4/FMR2_CHD"/>
</dbReference>
<feature type="domain" description="AF4/FMR2 C-terminal homology" evidence="6">
    <location>
        <begin position="191"/>
        <end position="344"/>
    </location>
</feature>
<evidence type="ECO:0000256" key="2">
    <source>
        <dbReference type="ARBA" id="ARBA00007354"/>
    </source>
</evidence>
<dbReference type="InterPro" id="IPR007797">
    <property type="entry name" value="AF4/FMR2"/>
</dbReference>
<reference evidence="7" key="1">
    <citation type="submission" date="2023-03" db="EMBL/GenBank/DDBJ databases">
        <title>Electrophorus voltai genome.</title>
        <authorList>
            <person name="Bian C."/>
        </authorList>
    </citation>
    <scope>NUCLEOTIDE SEQUENCE</scope>
    <source>
        <strain evidence="7">CB-2022</strain>
        <tissue evidence="7">Muscle</tissue>
    </source>
</reference>